<dbReference type="SUPFAM" id="SSF56935">
    <property type="entry name" value="Porins"/>
    <property type="match status" value="1"/>
</dbReference>
<keyword evidence="17" id="KW-1185">Reference proteome</keyword>
<proteinExistence type="inferred from homology"/>
<dbReference type="PANTHER" id="PTHR30069:SF29">
    <property type="entry name" value="HEMOGLOBIN AND HEMOGLOBIN-HAPTOGLOBIN-BINDING PROTEIN 1-RELATED"/>
    <property type="match status" value="1"/>
</dbReference>
<keyword evidence="8 16" id="KW-0675">Receptor</keyword>
<comment type="similarity">
    <text evidence="10 11">Belongs to the TonB-dependent receptor family.</text>
</comment>
<dbReference type="AlphaFoldDB" id="A0A512N663"/>
<dbReference type="Gene3D" id="2.40.170.20">
    <property type="entry name" value="TonB-dependent receptor, beta-barrel domain"/>
    <property type="match status" value="1"/>
</dbReference>
<keyword evidence="2 10" id="KW-0813">Transport</keyword>
<evidence type="ECO:0000256" key="1">
    <source>
        <dbReference type="ARBA" id="ARBA00004571"/>
    </source>
</evidence>
<dbReference type="GO" id="GO:0015344">
    <property type="term" value="F:siderophore uptake transmembrane transporter activity"/>
    <property type="evidence" value="ECO:0007669"/>
    <property type="project" value="TreeGrafter"/>
</dbReference>
<protein>
    <submittedName>
        <fullName evidence="16">TonB-dependent receptor</fullName>
    </submittedName>
</protein>
<keyword evidence="7 10" id="KW-0472">Membrane</keyword>
<evidence type="ECO:0000256" key="6">
    <source>
        <dbReference type="ARBA" id="ARBA00023077"/>
    </source>
</evidence>
<dbReference type="Pfam" id="PF07715">
    <property type="entry name" value="Plug"/>
    <property type="match status" value="1"/>
</dbReference>
<feature type="domain" description="TonB-dependent receptor-like beta-barrel" evidence="14">
    <location>
        <begin position="231"/>
        <end position="695"/>
    </location>
</feature>
<dbReference type="EMBL" id="BKAJ01000031">
    <property type="protein sequence ID" value="GEP54492.1"/>
    <property type="molecule type" value="Genomic_DNA"/>
</dbReference>
<sequence>MNKRAVLALASVILPSTVLAQGQQQGQQQPQQPPQLKPMDQPGQQQYFLPEGFITATGRPEPISRLVGTVQVIHQDRIAKSTARSVTELLNENAVGFMSEWTPGQTSINIRGASTEGQGRDFKSQVLVLLNGHRAGTANVSKLSTADIERIEIVRGPSSVIYGSQNMGGVINIILKTGLTAPGNVVQADAGSWNLLEAKAASGGLYKGFDWYIGGAASTRDNYAISGGAPELNTAWTRYGATGAFGYQIDEGSRVEGTVRSDGIYNAGFRGSSANLFAFDTRYNYSFDTSYLAKTRDGQGNFYFQAYFVTDVDDLNNPSPLSALNAPAARTTMDHNRRQLDILGTRFQPRYKLFSGNELLFGLDWERSWLRSDRYRAGGSAVTNLSPQDNNQTDNVFAVYLEDSQSFFDDKLIVRGGVRQTWGTTALDWTPFAPTLVTGTNPYQATTYSAGLTYAFTDWLAGRAGASSGFRAPTATEIGANFTTTPIGTTIFGSPGLGPETSQQWEVGATATWKGGRFDTVVFQNTISNRITPFTVSSTGGRVVQIQTNSPANLVVQGIEFQLQADLFQSFSWRPAVEGLFWNVFGNGYYNWKMTDYGANPLSGTDLALRINKYGASIGTLFGQVGTQYPWSFQLLGILRGPMWYNTEESLSPVFFPGQNRTVSVYEKGAFWVWNSRFELEVIKDLKLFAAVNNIFDVNNHPIFIAQDAMPCTAFQANQNGACGNSMPGREVIAGFQFRF</sequence>
<dbReference type="InterPro" id="IPR037066">
    <property type="entry name" value="Plug_dom_sf"/>
</dbReference>
<evidence type="ECO:0000256" key="13">
    <source>
        <dbReference type="SAM" id="SignalP"/>
    </source>
</evidence>
<dbReference type="InterPro" id="IPR012910">
    <property type="entry name" value="Plug_dom"/>
</dbReference>
<feature type="domain" description="TonB-dependent receptor plug" evidence="15">
    <location>
        <begin position="66"/>
        <end position="170"/>
    </location>
</feature>
<dbReference type="GO" id="GO:0044718">
    <property type="term" value="P:siderophore transmembrane transport"/>
    <property type="evidence" value="ECO:0007669"/>
    <property type="project" value="TreeGrafter"/>
</dbReference>
<organism evidence="16 17">
    <name type="scientific">Reyranella soli</name>
    <dbReference type="NCBI Taxonomy" id="1230389"/>
    <lineage>
        <taxon>Bacteria</taxon>
        <taxon>Pseudomonadati</taxon>
        <taxon>Pseudomonadota</taxon>
        <taxon>Alphaproteobacteria</taxon>
        <taxon>Hyphomicrobiales</taxon>
        <taxon>Reyranellaceae</taxon>
        <taxon>Reyranella</taxon>
    </lineage>
</organism>
<keyword evidence="3 10" id="KW-1134">Transmembrane beta strand</keyword>
<evidence type="ECO:0000256" key="4">
    <source>
        <dbReference type="ARBA" id="ARBA00022692"/>
    </source>
</evidence>
<keyword evidence="6 11" id="KW-0798">TonB box</keyword>
<dbReference type="Pfam" id="PF00593">
    <property type="entry name" value="TonB_dep_Rec_b-barrel"/>
    <property type="match status" value="1"/>
</dbReference>
<evidence type="ECO:0000256" key="10">
    <source>
        <dbReference type="PROSITE-ProRule" id="PRU01360"/>
    </source>
</evidence>
<keyword evidence="9 10" id="KW-0998">Cell outer membrane</keyword>
<evidence type="ECO:0000259" key="15">
    <source>
        <dbReference type="Pfam" id="PF07715"/>
    </source>
</evidence>
<feature type="region of interest" description="Disordered" evidence="12">
    <location>
        <begin position="21"/>
        <end position="44"/>
    </location>
</feature>
<evidence type="ECO:0000256" key="11">
    <source>
        <dbReference type="RuleBase" id="RU003357"/>
    </source>
</evidence>
<dbReference type="GO" id="GO:0009279">
    <property type="term" value="C:cell outer membrane"/>
    <property type="evidence" value="ECO:0007669"/>
    <property type="project" value="UniProtKB-SubCell"/>
</dbReference>
<evidence type="ECO:0000256" key="2">
    <source>
        <dbReference type="ARBA" id="ARBA00022448"/>
    </source>
</evidence>
<dbReference type="InterPro" id="IPR039426">
    <property type="entry name" value="TonB-dep_rcpt-like"/>
</dbReference>
<reference evidence="16 17" key="1">
    <citation type="submission" date="2019-07" db="EMBL/GenBank/DDBJ databases">
        <title>Whole genome shotgun sequence of Reyranella soli NBRC 108950.</title>
        <authorList>
            <person name="Hosoyama A."/>
            <person name="Uohara A."/>
            <person name="Ohji S."/>
            <person name="Ichikawa N."/>
        </authorList>
    </citation>
    <scope>NUCLEOTIDE SEQUENCE [LARGE SCALE GENOMIC DNA]</scope>
    <source>
        <strain evidence="16 17">NBRC 108950</strain>
    </source>
</reference>
<keyword evidence="4 10" id="KW-0812">Transmembrane</keyword>
<comment type="subcellular location">
    <subcellularLocation>
        <location evidence="1 10">Cell outer membrane</location>
        <topology evidence="1 10">Multi-pass membrane protein</topology>
    </subcellularLocation>
</comment>
<evidence type="ECO:0000313" key="17">
    <source>
        <dbReference type="Proteomes" id="UP000321058"/>
    </source>
</evidence>
<keyword evidence="5 13" id="KW-0732">Signal</keyword>
<evidence type="ECO:0000259" key="14">
    <source>
        <dbReference type="Pfam" id="PF00593"/>
    </source>
</evidence>
<dbReference type="PROSITE" id="PS52016">
    <property type="entry name" value="TONB_DEPENDENT_REC_3"/>
    <property type="match status" value="1"/>
</dbReference>
<feature type="compositionally biased region" description="Low complexity" evidence="12">
    <location>
        <begin position="21"/>
        <end position="30"/>
    </location>
</feature>
<evidence type="ECO:0000256" key="7">
    <source>
        <dbReference type="ARBA" id="ARBA00023136"/>
    </source>
</evidence>
<evidence type="ECO:0000256" key="3">
    <source>
        <dbReference type="ARBA" id="ARBA00022452"/>
    </source>
</evidence>
<dbReference type="RefSeq" id="WP_170302926.1">
    <property type="nucleotide sequence ID" value="NZ_BKAJ01000031.1"/>
</dbReference>
<dbReference type="InterPro" id="IPR036942">
    <property type="entry name" value="Beta-barrel_TonB_sf"/>
</dbReference>
<dbReference type="Gene3D" id="2.170.130.10">
    <property type="entry name" value="TonB-dependent receptor, plug domain"/>
    <property type="match status" value="1"/>
</dbReference>
<dbReference type="InterPro" id="IPR000531">
    <property type="entry name" value="Beta-barrel_TonB"/>
</dbReference>
<name>A0A512N663_9HYPH</name>
<evidence type="ECO:0000256" key="8">
    <source>
        <dbReference type="ARBA" id="ARBA00023170"/>
    </source>
</evidence>
<gene>
    <name evidence="16" type="ORF">RSO01_16580</name>
</gene>
<feature type="chain" id="PRO_5022126833" evidence="13">
    <location>
        <begin position="21"/>
        <end position="740"/>
    </location>
</feature>
<evidence type="ECO:0000256" key="9">
    <source>
        <dbReference type="ARBA" id="ARBA00023237"/>
    </source>
</evidence>
<evidence type="ECO:0000313" key="16">
    <source>
        <dbReference type="EMBL" id="GEP54492.1"/>
    </source>
</evidence>
<evidence type="ECO:0000256" key="5">
    <source>
        <dbReference type="ARBA" id="ARBA00022729"/>
    </source>
</evidence>
<comment type="caution">
    <text evidence="16">The sequence shown here is derived from an EMBL/GenBank/DDBJ whole genome shotgun (WGS) entry which is preliminary data.</text>
</comment>
<dbReference type="Proteomes" id="UP000321058">
    <property type="component" value="Unassembled WGS sequence"/>
</dbReference>
<evidence type="ECO:0000256" key="12">
    <source>
        <dbReference type="SAM" id="MobiDB-lite"/>
    </source>
</evidence>
<dbReference type="CDD" id="cd01347">
    <property type="entry name" value="ligand_gated_channel"/>
    <property type="match status" value="1"/>
</dbReference>
<dbReference type="PANTHER" id="PTHR30069">
    <property type="entry name" value="TONB-DEPENDENT OUTER MEMBRANE RECEPTOR"/>
    <property type="match status" value="1"/>
</dbReference>
<accession>A0A512N663</accession>
<feature type="signal peptide" evidence="13">
    <location>
        <begin position="1"/>
        <end position="20"/>
    </location>
</feature>